<evidence type="ECO:0000313" key="4">
    <source>
        <dbReference type="Proteomes" id="UP000837803"/>
    </source>
</evidence>
<reference evidence="3" key="1">
    <citation type="submission" date="2021-12" db="EMBL/GenBank/DDBJ databases">
        <authorList>
            <person name="Rodrigo-Torres L."/>
            <person name="Arahal R. D."/>
            <person name="Lucena T."/>
        </authorList>
    </citation>
    <scope>NUCLEOTIDE SEQUENCE</scope>
    <source>
        <strain evidence="3">CECT 8419</strain>
    </source>
</reference>
<dbReference type="Proteomes" id="UP000837803">
    <property type="component" value="Unassembled WGS sequence"/>
</dbReference>
<evidence type="ECO:0000313" key="3">
    <source>
        <dbReference type="EMBL" id="CAH1001726.1"/>
    </source>
</evidence>
<sequence>MSRGFVKESDQEELPIIPPRSPLPPGETNYVTPAGLQALEQERTALEAEKDALPTDNEEERRRSATVIDGKLALLAQRIATARVLRPGDQPQDEVRFGAHVKLKQVATGRLQEFQIVGVDEANVKARKISFTAPIARAVTGLYVGEVADFRLGSEVRKLEVVGISYQ</sequence>
<dbReference type="InterPro" id="IPR036953">
    <property type="entry name" value="GreA/GreB_C_sf"/>
</dbReference>
<proteinExistence type="predicted"/>
<evidence type="ECO:0000256" key="1">
    <source>
        <dbReference type="SAM" id="MobiDB-lite"/>
    </source>
</evidence>
<dbReference type="InterPro" id="IPR001437">
    <property type="entry name" value="Tscrpt_elong_fac_GreA/B_C"/>
</dbReference>
<keyword evidence="3" id="KW-0648">Protein biosynthesis</keyword>
<organism evidence="3 4">
    <name type="scientific">Neolewinella maritima</name>
    <dbReference type="NCBI Taxonomy" id="1383882"/>
    <lineage>
        <taxon>Bacteria</taxon>
        <taxon>Pseudomonadati</taxon>
        <taxon>Bacteroidota</taxon>
        <taxon>Saprospiria</taxon>
        <taxon>Saprospirales</taxon>
        <taxon>Lewinellaceae</taxon>
        <taxon>Neolewinella</taxon>
    </lineage>
</organism>
<dbReference type="SUPFAM" id="SSF54534">
    <property type="entry name" value="FKBP-like"/>
    <property type="match status" value="1"/>
</dbReference>
<dbReference type="Pfam" id="PF01272">
    <property type="entry name" value="GreA_GreB"/>
    <property type="match status" value="1"/>
</dbReference>
<comment type="caution">
    <text evidence="3">The sequence shown here is derived from an EMBL/GenBank/DDBJ whole genome shotgun (WGS) entry which is preliminary data.</text>
</comment>
<feature type="domain" description="Transcription elongation factor GreA/GreB C-terminal" evidence="2">
    <location>
        <begin position="90"/>
        <end position="166"/>
    </location>
</feature>
<dbReference type="PANTHER" id="PTHR30437">
    <property type="entry name" value="TRANSCRIPTION ELONGATION FACTOR GREA"/>
    <property type="match status" value="1"/>
</dbReference>
<keyword evidence="3" id="KW-0251">Elongation factor</keyword>
<accession>A0ABM9B318</accession>
<dbReference type="InterPro" id="IPR023459">
    <property type="entry name" value="Tscrpt_elong_fac_GreA/B_fam"/>
</dbReference>
<keyword evidence="4" id="KW-1185">Reference proteome</keyword>
<feature type="region of interest" description="Disordered" evidence="1">
    <location>
        <begin position="1"/>
        <end position="64"/>
    </location>
</feature>
<dbReference type="PANTHER" id="PTHR30437:SF4">
    <property type="entry name" value="TRANSCRIPTION ELONGATION FACTOR GREA"/>
    <property type="match status" value="1"/>
</dbReference>
<feature type="compositionally biased region" description="Pro residues" evidence="1">
    <location>
        <begin position="16"/>
        <end position="25"/>
    </location>
</feature>
<feature type="compositionally biased region" description="Basic and acidic residues" evidence="1">
    <location>
        <begin position="40"/>
        <end position="63"/>
    </location>
</feature>
<evidence type="ECO:0000259" key="2">
    <source>
        <dbReference type="Pfam" id="PF01272"/>
    </source>
</evidence>
<dbReference type="RefSeq" id="WP_238751575.1">
    <property type="nucleotide sequence ID" value="NZ_CAKLPZ010000003.1"/>
</dbReference>
<dbReference type="PIRSF" id="PIRSF006092">
    <property type="entry name" value="GreA_GreB"/>
    <property type="match status" value="1"/>
</dbReference>
<gene>
    <name evidence="3" type="primary">greB</name>
    <name evidence="3" type="ORF">LEM8419_02632</name>
</gene>
<dbReference type="GO" id="GO:0003746">
    <property type="term" value="F:translation elongation factor activity"/>
    <property type="evidence" value="ECO:0007669"/>
    <property type="project" value="UniProtKB-KW"/>
</dbReference>
<name>A0ABM9B318_9BACT</name>
<dbReference type="EMBL" id="CAKLPZ010000003">
    <property type="protein sequence ID" value="CAH1001726.1"/>
    <property type="molecule type" value="Genomic_DNA"/>
</dbReference>
<protein>
    <submittedName>
        <fullName evidence="3">Transcription elongation factor GreB</fullName>
    </submittedName>
</protein>
<dbReference type="Gene3D" id="3.10.50.30">
    <property type="entry name" value="Transcription elongation factor, GreA/GreB, C-terminal domain"/>
    <property type="match status" value="1"/>
</dbReference>